<dbReference type="GeneID" id="108740037"/>
<keyword evidence="2" id="KW-1185">Reference proteome</keyword>
<sequence length="202" mass="22712">MELSQTKLLFLIYVVSTVIMASPTRPTSSEDKESRQQKSLSLLDLFQNLDDNNLLKTSVFPSIQETNLNEKEIPDNPFNSPIYYIRLPPHPYMFVPGLGYVSQPAPPPTPISQFVNLPVNFLANGKPTAIYQWSGAIDPFQDIAPLPQPPPVKTTPKPQTLANSPVYRIPGKFSFNGKPEDVYILRDTYNSIYGDILQNIYP</sequence>
<name>A0A1W4XBJ5_AGRPL</name>
<dbReference type="KEGG" id="apln:108740037"/>
<dbReference type="Proteomes" id="UP000192223">
    <property type="component" value="Unplaced"/>
</dbReference>
<keyword evidence="1" id="KW-0732">Signal</keyword>
<dbReference type="AlphaFoldDB" id="A0A1W4XBJ5"/>
<dbReference type="InParanoid" id="A0A1W4XBJ5"/>
<proteinExistence type="predicted"/>
<evidence type="ECO:0000256" key="1">
    <source>
        <dbReference type="SAM" id="SignalP"/>
    </source>
</evidence>
<dbReference type="RefSeq" id="XP_018329710.1">
    <property type="nucleotide sequence ID" value="XM_018474208.2"/>
</dbReference>
<dbReference type="Pfam" id="PF16027">
    <property type="entry name" value="DUF4786"/>
    <property type="match status" value="1"/>
</dbReference>
<feature type="chain" id="PRO_5010744648" evidence="1">
    <location>
        <begin position="22"/>
        <end position="202"/>
    </location>
</feature>
<protein>
    <submittedName>
        <fullName evidence="3">Uncharacterized protein LOC108740037</fullName>
    </submittedName>
</protein>
<feature type="signal peptide" evidence="1">
    <location>
        <begin position="1"/>
        <end position="21"/>
    </location>
</feature>
<dbReference type="OrthoDB" id="7700260at2759"/>
<gene>
    <name evidence="3" type="primary">LOC108740037</name>
</gene>
<organism evidence="2 3">
    <name type="scientific">Agrilus planipennis</name>
    <name type="common">Emerald ash borer</name>
    <name type="synonym">Agrilus marcopoli</name>
    <dbReference type="NCBI Taxonomy" id="224129"/>
    <lineage>
        <taxon>Eukaryota</taxon>
        <taxon>Metazoa</taxon>
        <taxon>Ecdysozoa</taxon>
        <taxon>Arthropoda</taxon>
        <taxon>Hexapoda</taxon>
        <taxon>Insecta</taxon>
        <taxon>Pterygota</taxon>
        <taxon>Neoptera</taxon>
        <taxon>Endopterygota</taxon>
        <taxon>Coleoptera</taxon>
        <taxon>Polyphaga</taxon>
        <taxon>Elateriformia</taxon>
        <taxon>Buprestoidea</taxon>
        <taxon>Buprestidae</taxon>
        <taxon>Agrilinae</taxon>
        <taxon>Agrilus</taxon>
    </lineage>
</organism>
<dbReference type="InterPro" id="IPR031983">
    <property type="entry name" value="DUF4786"/>
</dbReference>
<evidence type="ECO:0000313" key="2">
    <source>
        <dbReference type="Proteomes" id="UP000192223"/>
    </source>
</evidence>
<reference evidence="3" key="1">
    <citation type="submission" date="2025-08" db="UniProtKB">
        <authorList>
            <consortium name="RefSeq"/>
        </authorList>
    </citation>
    <scope>IDENTIFICATION</scope>
    <source>
        <tissue evidence="3">Entire body</tissue>
    </source>
</reference>
<accession>A0A1W4XBJ5</accession>
<evidence type="ECO:0000313" key="3">
    <source>
        <dbReference type="RefSeq" id="XP_018329710.1"/>
    </source>
</evidence>